<dbReference type="PANTHER" id="PTHR36153:SF1">
    <property type="entry name" value="TYPE VI SECRETION SYSTEM COMPONENT TSSM1"/>
    <property type="match status" value="1"/>
</dbReference>
<dbReference type="Pfam" id="PF06761">
    <property type="entry name" value="IcmF-related"/>
    <property type="match status" value="1"/>
</dbReference>
<keyword evidence="2" id="KW-0812">Transmembrane</keyword>
<evidence type="ECO:0000256" key="2">
    <source>
        <dbReference type="SAM" id="Phobius"/>
    </source>
</evidence>
<feature type="region of interest" description="Disordered" evidence="1">
    <location>
        <begin position="930"/>
        <end position="949"/>
    </location>
</feature>
<dbReference type="SUPFAM" id="SSF52540">
    <property type="entry name" value="P-loop containing nucleoside triphosphate hydrolases"/>
    <property type="match status" value="1"/>
</dbReference>
<evidence type="ECO:0000259" key="3">
    <source>
        <dbReference type="Pfam" id="PF06744"/>
    </source>
</evidence>
<gene>
    <name evidence="6" type="primary">tssM</name>
    <name evidence="6" type="ORF">QTH91_10655</name>
</gene>
<reference evidence="6" key="1">
    <citation type="submission" date="2023-06" db="EMBL/GenBank/DDBJ databases">
        <authorList>
            <person name="Jiang Y."/>
            <person name="Liu Q."/>
        </authorList>
    </citation>
    <scope>NUCLEOTIDE SEQUENCE</scope>
    <source>
        <strain evidence="6">CGMCC 1.12089</strain>
    </source>
</reference>
<keyword evidence="2" id="KW-1133">Transmembrane helix</keyword>
<keyword evidence="7" id="KW-1185">Reference proteome</keyword>
<keyword evidence="2" id="KW-0472">Membrane</keyword>
<proteinExistence type="predicted"/>
<evidence type="ECO:0000256" key="1">
    <source>
        <dbReference type="SAM" id="MobiDB-lite"/>
    </source>
</evidence>
<dbReference type="InterPro" id="IPR009612">
    <property type="entry name" value="IcmF-rel"/>
</dbReference>
<feature type="domain" description="Type VI secretion system IcmF C-terminal" evidence="3">
    <location>
        <begin position="1084"/>
        <end position="1188"/>
    </location>
</feature>
<comment type="caution">
    <text evidence="6">The sequence shown here is derived from an EMBL/GenBank/DDBJ whole genome shotgun (WGS) entry which is preliminary data.</text>
</comment>
<sequence length="1207" mass="132914">MIRKLLRTIFNPLVLTLVALLVLAVLIWWVGPLIRVGEHVPLASEMARAIVIGAVVLLVLLRALWRRLRVRSASRQLSDSLMQAPAARPAEPQNPEQKVLDERFTEAVATLKQMRLSAAGKKPGLRDWLSLSGGSYLYDLPWYVFIGAPGAGKTTALINSGLSFPLAEKFGPGAIRGVGGTRNCDWWFTDDAVLIDTAGRYTTQDSHQSEDKSAWDGFLGLLKKVRPRRPLNGVFLSISVGDLLTHSPEQRANLAAALRARLLELDTHLATRLPVYVLVTKTDLLYGFSDYFDDLNKDQRAQVFGFTLSLAEGEQVAQQASQGIGAAFQREFVLLHRRLNDGVIDRMQRETDGARRSAIFGFPAQFGTIGPLVADLLEQVFTGSRFARTPWVRGVYFTSGTQEGSPIDRVMGGMARGFGLDRAMLPPQKNSGRSYFITTLLKQVVFPEQNLAGADVKLERKRHALRLAGISAMALVTLALLAGWGWSAWRNLDYLQSVEARVAPARETLAALPKTVSNLVQVAPMLDGLRNIWRTPANREGDPPLGMTLGLYQGDKLDAAARLAHQRALNEAFLPQIAKRIEDQLRTAQKDNLEYTYEALKTYLMLHQPEHFDADALKAWVTLDWQRNLDRGISEDQRRMLEDQFDQLIAQGPPRSPLPTDEALVANVRALLASYPLEQRVFSRLKRQKLGADVPAFTVASAAGASAPLVFERVSGKPLTEGVPGLFTFDGYHKRFQREVVVVTTLLAQEDPWVLGQQRNVADRLRDASALGDLTDRVRRLYLQEYVKVWDAFLADVRLIRAPTLDKSIEEARILSGAVSPLALFLRGVVKETTLIPPDNGKDVVSKASDTVRSARQGLEALLGGGGGSGGGAAIAPPGKRVESIVDDHFESLRRLVTPMTPGTPAPIDEALKLFNEVYVYLTAVQTAVNSRSSPPPGDVAGKLKSDAGRLPEPVRSMIEDLSQAGATQASVAERGNLNQDLKPVNEFCQRAIAGRYPFVQKSKRDVLPEDFGQFFGPGGMMDDFFQKRLAQSVDTSTHPWRYKPVAERAGVTTQALAQFERAARIKDIFFRGGGRGPAMRLDFRPVEMDASISQFVLDVDGQLVKYAHGPVVPMAVQWPGPKGSNQVRLELSPPSTSGPSGATTDGPWALFRLLDDGQLEASDAPEKFFMTFQVGARRARFEVTTNSVQHPIRLKELREFACPEGL</sequence>
<organism evidence="6 7">
    <name type="scientific">Variovorax dokdonensis</name>
    <dbReference type="NCBI Taxonomy" id="344883"/>
    <lineage>
        <taxon>Bacteria</taxon>
        <taxon>Pseudomonadati</taxon>
        <taxon>Pseudomonadota</taxon>
        <taxon>Betaproteobacteria</taxon>
        <taxon>Burkholderiales</taxon>
        <taxon>Comamonadaceae</taxon>
        <taxon>Variovorax</taxon>
    </lineage>
</organism>
<dbReference type="Proteomes" id="UP001174908">
    <property type="component" value="Unassembled WGS sequence"/>
</dbReference>
<dbReference type="Pfam" id="PF14331">
    <property type="entry name" value="IcmF-related_N"/>
    <property type="match status" value="1"/>
</dbReference>
<evidence type="ECO:0000259" key="5">
    <source>
        <dbReference type="Pfam" id="PF14331"/>
    </source>
</evidence>
<dbReference type="EMBL" id="JASZYV010000002">
    <property type="protein sequence ID" value="MDM0044946.1"/>
    <property type="molecule type" value="Genomic_DNA"/>
</dbReference>
<feature type="transmembrane region" description="Helical" evidence="2">
    <location>
        <begin position="46"/>
        <end position="65"/>
    </location>
</feature>
<evidence type="ECO:0000259" key="4">
    <source>
        <dbReference type="Pfam" id="PF06761"/>
    </source>
</evidence>
<feature type="domain" description="Type VI secretion system component TssM1 N-terminal" evidence="5">
    <location>
        <begin position="209"/>
        <end position="472"/>
    </location>
</feature>
<feature type="transmembrane region" description="Helical" evidence="2">
    <location>
        <begin position="12"/>
        <end position="34"/>
    </location>
</feature>
<dbReference type="PANTHER" id="PTHR36153">
    <property type="entry name" value="INNER MEMBRANE PROTEIN-RELATED"/>
    <property type="match status" value="1"/>
</dbReference>
<dbReference type="InterPro" id="IPR017731">
    <property type="entry name" value="TssM1-like"/>
</dbReference>
<dbReference type="NCBIfam" id="TIGR03348">
    <property type="entry name" value="VI_IcmF"/>
    <property type="match status" value="1"/>
</dbReference>
<dbReference type="InterPro" id="IPR053156">
    <property type="entry name" value="T6SS_TssM-like"/>
</dbReference>
<feature type="transmembrane region" description="Helical" evidence="2">
    <location>
        <begin position="467"/>
        <end position="489"/>
    </location>
</feature>
<evidence type="ECO:0000313" key="7">
    <source>
        <dbReference type="Proteomes" id="UP001174908"/>
    </source>
</evidence>
<dbReference type="InterPro" id="IPR027417">
    <property type="entry name" value="P-loop_NTPase"/>
</dbReference>
<dbReference type="Pfam" id="PF06744">
    <property type="entry name" value="IcmF_C"/>
    <property type="match status" value="1"/>
</dbReference>
<protein>
    <submittedName>
        <fullName evidence="6">Type VI secretion system membrane subunit TssM</fullName>
    </submittedName>
</protein>
<dbReference type="RefSeq" id="WP_286660055.1">
    <property type="nucleotide sequence ID" value="NZ_JASZYV010000002.1"/>
</dbReference>
<name>A0ABT7NAI3_9BURK</name>
<feature type="domain" description="IcmF-related" evidence="4">
    <location>
        <begin position="524"/>
        <end position="834"/>
    </location>
</feature>
<dbReference type="InterPro" id="IPR025743">
    <property type="entry name" value="TssM1_N"/>
</dbReference>
<evidence type="ECO:0000313" key="6">
    <source>
        <dbReference type="EMBL" id="MDM0044946.1"/>
    </source>
</evidence>
<accession>A0ABT7NAI3</accession>
<dbReference type="InterPro" id="IPR010623">
    <property type="entry name" value="IcmF_C"/>
</dbReference>